<proteinExistence type="predicted"/>
<protein>
    <recommendedName>
        <fullName evidence="4">Protein Diedel</fullName>
    </recommendedName>
</protein>
<name>B4LD38_DROVI</name>
<dbReference type="HOGENOM" id="CLU_152773_0_0_1"/>
<sequence>MAIAMCYFMVLQAPVVQSECCVDAKKLDYTVEDGTCASAGGKASGNGKCVITICGNGEALRGAYCGRGSCNVFGCDCDGGCLGSGWEQTFLQNAAQYKVSLLGWSWTSLSAAERVYEGGLKILDEVKINIG</sequence>
<dbReference type="AlphaFoldDB" id="B4LD38"/>
<dbReference type="Proteomes" id="UP000008792">
    <property type="component" value="Unassembled WGS sequence"/>
</dbReference>
<evidence type="ECO:0000256" key="1">
    <source>
        <dbReference type="SAM" id="SignalP"/>
    </source>
</evidence>
<dbReference type="OMA" id="CCTSREL"/>
<evidence type="ECO:0000313" key="2">
    <source>
        <dbReference type="EMBL" id="EDW69919.1"/>
    </source>
</evidence>
<reference evidence="2 3" key="1">
    <citation type="journal article" date="2007" name="Nature">
        <title>Evolution of genes and genomes on the Drosophila phylogeny.</title>
        <authorList>
            <consortium name="Drosophila 12 Genomes Consortium"/>
            <person name="Clark A.G."/>
            <person name="Eisen M.B."/>
            <person name="Smith D.R."/>
            <person name="Bergman C.M."/>
            <person name="Oliver B."/>
            <person name="Markow T.A."/>
            <person name="Kaufman T.C."/>
            <person name="Kellis M."/>
            <person name="Gelbart W."/>
            <person name="Iyer V.N."/>
            <person name="Pollard D.A."/>
            <person name="Sackton T.B."/>
            <person name="Larracuente A.M."/>
            <person name="Singh N.D."/>
            <person name="Abad J.P."/>
            <person name="Abt D.N."/>
            <person name="Adryan B."/>
            <person name="Aguade M."/>
            <person name="Akashi H."/>
            <person name="Anderson W.W."/>
            <person name="Aquadro C.F."/>
            <person name="Ardell D.H."/>
            <person name="Arguello R."/>
            <person name="Artieri C.G."/>
            <person name="Barbash D.A."/>
            <person name="Barker D."/>
            <person name="Barsanti P."/>
            <person name="Batterham P."/>
            <person name="Batzoglou S."/>
            <person name="Begun D."/>
            <person name="Bhutkar A."/>
            <person name="Blanco E."/>
            <person name="Bosak S.A."/>
            <person name="Bradley R.K."/>
            <person name="Brand A.D."/>
            <person name="Brent M.R."/>
            <person name="Brooks A.N."/>
            <person name="Brown R.H."/>
            <person name="Butlin R.K."/>
            <person name="Caggese C."/>
            <person name="Calvi B.R."/>
            <person name="Bernardo de Carvalho A."/>
            <person name="Caspi A."/>
            <person name="Castrezana S."/>
            <person name="Celniker S.E."/>
            <person name="Chang J.L."/>
            <person name="Chapple C."/>
            <person name="Chatterji S."/>
            <person name="Chinwalla A."/>
            <person name="Civetta A."/>
            <person name="Clifton S.W."/>
            <person name="Comeron J.M."/>
            <person name="Costello J.C."/>
            <person name="Coyne J.A."/>
            <person name="Daub J."/>
            <person name="David R.G."/>
            <person name="Delcher A.L."/>
            <person name="Delehaunty K."/>
            <person name="Do C.B."/>
            <person name="Ebling H."/>
            <person name="Edwards K."/>
            <person name="Eickbush T."/>
            <person name="Evans J.D."/>
            <person name="Filipski A."/>
            <person name="Findeiss S."/>
            <person name="Freyhult E."/>
            <person name="Fulton L."/>
            <person name="Fulton R."/>
            <person name="Garcia A.C."/>
            <person name="Gardiner A."/>
            <person name="Garfield D.A."/>
            <person name="Garvin B.E."/>
            <person name="Gibson G."/>
            <person name="Gilbert D."/>
            <person name="Gnerre S."/>
            <person name="Godfrey J."/>
            <person name="Good R."/>
            <person name="Gotea V."/>
            <person name="Gravely B."/>
            <person name="Greenberg A.J."/>
            <person name="Griffiths-Jones S."/>
            <person name="Gross S."/>
            <person name="Guigo R."/>
            <person name="Gustafson E.A."/>
            <person name="Haerty W."/>
            <person name="Hahn M.W."/>
            <person name="Halligan D.L."/>
            <person name="Halpern A.L."/>
            <person name="Halter G.M."/>
            <person name="Han M.V."/>
            <person name="Heger A."/>
            <person name="Hillier L."/>
            <person name="Hinrichs A.S."/>
            <person name="Holmes I."/>
            <person name="Hoskins R.A."/>
            <person name="Hubisz M.J."/>
            <person name="Hultmark D."/>
            <person name="Huntley M.A."/>
            <person name="Jaffe D.B."/>
            <person name="Jagadeeshan S."/>
            <person name="Jeck W.R."/>
            <person name="Johnson J."/>
            <person name="Jones C.D."/>
            <person name="Jordan W.C."/>
            <person name="Karpen G.H."/>
            <person name="Kataoka E."/>
            <person name="Keightley P.D."/>
            <person name="Kheradpour P."/>
            <person name="Kirkness E.F."/>
            <person name="Koerich L.B."/>
            <person name="Kristiansen K."/>
            <person name="Kudrna D."/>
            <person name="Kulathinal R.J."/>
            <person name="Kumar S."/>
            <person name="Kwok R."/>
            <person name="Lander E."/>
            <person name="Langley C.H."/>
            <person name="Lapoint R."/>
            <person name="Lazzaro B.P."/>
            <person name="Lee S.J."/>
            <person name="Levesque L."/>
            <person name="Li R."/>
            <person name="Lin C.F."/>
            <person name="Lin M.F."/>
            <person name="Lindblad-Toh K."/>
            <person name="Llopart A."/>
            <person name="Long M."/>
            <person name="Low L."/>
            <person name="Lozovsky E."/>
            <person name="Lu J."/>
            <person name="Luo M."/>
            <person name="Machado C.A."/>
            <person name="Makalowski W."/>
            <person name="Marzo M."/>
            <person name="Matsuda M."/>
            <person name="Matzkin L."/>
            <person name="McAllister B."/>
            <person name="McBride C.S."/>
            <person name="McKernan B."/>
            <person name="McKernan K."/>
            <person name="Mendez-Lago M."/>
            <person name="Minx P."/>
            <person name="Mollenhauer M.U."/>
            <person name="Montooth K."/>
            <person name="Mount S.M."/>
            <person name="Mu X."/>
            <person name="Myers E."/>
            <person name="Negre B."/>
            <person name="Newfeld S."/>
            <person name="Nielsen R."/>
            <person name="Noor M.A."/>
            <person name="O'Grady P."/>
            <person name="Pachter L."/>
            <person name="Papaceit M."/>
            <person name="Parisi M.J."/>
            <person name="Parisi M."/>
            <person name="Parts L."/>
            <person name="Pedersen J.S."/>
            <person name="Pesole G."/>
            <person name="Phillippy A.M."/>
            <person name="Ponting C.P."/>
            <person name="Pop M."/>
            <person name="Porcelli D."/>
            <person name="Powell J.R."/>
            <person name="Prohaska S."/>
            <person name="Pruitt K."/>
            <person name="Puig M."/>
            <person name="Quesneville H."/>
            <person name="Ram K.R."/>
            <person name="Rand D."/>
            <person name="Rasmussen M.D."/>
            <person name="Reed L.K."/>
            <person name="Reenan R."/>
            <person name="Reily A."/>
            <person name="Remington K.A."/>
            <person name="Rieger T.T."/>
            <person name="Ritchie M.G."/>
            <person name="Robin C."/>
            <person name="Rogers Y.H."/>
            <person name="Rohde C."/>
            <person name="Rozas J."/>
            <person name="Rubenfield M.J."/>
            <person name="Ruiz A."/>
            <person name="Russo S."/>
            <person name="Salzberg S.L."/>
            <person name="Sanchez-Gracia A."/>
            <person name="Saranga D.J."/>
            <person name="Sato H."/>
            <person name="Schaeffer S.W."/>
            <person name="Schatz M.C."/>
            <person name="Schlenke T."/>
            <person name="Schwartz R."/>
            <person name="Segarra C."/>
            <person name="Singh R.S."/>
            <person name="Sirot L."/>
            <person name="Sirota M."/>
            <person name="Sisneros N.B."/>
            <person name="Smith C.D."/>
            <person name="Smith T.F."/>
            <person name="Spieth J."/>
            <person name="Stage D.E."/>
            <person name="Stark A."/>
            <person name="Stephan W."/>
            <person name="Strausberg R.L."/>
            <person name="Strempel S."/>
            <person name="Sturgill D."/>
            <person name="Sutton G."/>
            <person name="Sutton G.G."/>
            <person name="Tao W."/>
            <person name="Teichmann S."/>
            <person name="Tobari Y.N."/>
            <person name="Tomimura Y."/>
            <person name="Tsolas J.M."/>
            <person name="Valente V.L."/>
            <person name="Venter E."/>
            <person name="Venter J.C."/>
            <person name="Vicario S."/>
            <person name="Vieira F.G."/>
            <person name="Vilella A.J."/>
            <person name="Villasante A."/>
            <person name="Walenz B."/>
            <person name="Wang J."/>
            <person name="Wasserman M."/>
            <person name="Watts T."/>
            <person name="Wilson D."/>
            <person name="Wilson R.K."/>
            <person name="Wing R.A."/>
            <person name="Wolfner M.F."/>
            <person name="Wong A."/>
            <person name="Wong G.K."/>
            <person name="Wu C.I."/>
            <person name="Wu G."/>
            <person name="Yamamoto D."/>
            <person name="Yang H.P."/>
            <person name="Yang S.P."/>
            <person name="Yorke J.A."/>
            <person name="Yoshida K."/>
            <person name="Zdobnov E."/>
            <person name="Zhang P."/>
            <person name="Zhang Y."/>
            <person name="Zimin A.V."/>
            <person name="Baldwin J."/>
            <person name="Abdouelleil A."/>
            <person name="Abdulkadir J."/>
            <person name="Abebe A."/>
            <person name="Abera B."/>
            <person name="Abreu J."/>
            <person name="Acer S.C."/>
            <person name="Aftuck L."/>
            <person name="Alexander A."/>
            <person name="An P."/>
            <person name="Anderson E."/>
            <person name="Anderson S."/>
            <person name="Arachi H."/>
            <person name="Azer M."/>
            <person name="Bachantsang P."/>
            <person name="Barry A."/>
            <person name="Bayul T."/>
            <person name="Berlin A."/>
            <person name="Bessette D."/>
            <person name="Bloom T."/>
            <person name="Blye J."/>
            <person name="Boguslavskiy L."/>
            <person name="Bonnet C."/>
            <person name="Boukhgalter B."/>
            <person name="Bourzgui I."/>
            <person name="Brown A."/>
            <person name="Cahill P."/>
            <person name="Channer S."/>
            <person name="Cheshatsang Y."/>
            <person name="Chuda L."/>
            <person name="Citroen M."/>
            <person name="Collymore A."/>
            <person name="Cooke P."/>
            <person name="Costello M."/>
            <person name="D'Aco K."/>
            <person name="Daza R."/>
            <person name="De Haan G."/>
            <person name="DeGray S."/>
            <person name="DeMaso C."/>
            <person name="Dhargay N."/>
            <person name="Dooley K."/>
            <person name="Dooley E."/>
            <person name="Doricent M."/>
            <person name="Dorje P."/>
            <person name="Dorjee K."/>
            <person name="Dupes A."/>
            <person name="Elong R."/>
            <person name="Falk J."/>
            <person name="Farina A."/>
            <person name="Faro S."/>
            <person name="Ferguson D."/>
            <person name="Fisher S."/>
            <person name="Foley C.D."/>
            <person name="Franke A."/>
            <person name="Friedrich D."/>
            <person name="Gadbois L."/>
            <person name="Gearin G."/>
            <person name="Gearin C.R."/>
            <person name="Giannoukos G."/>
            <person name="Goode T."/>
            <person name="Graham J."/>
            <person name="Grandbois E."/>
            <person name="Grewal S."/>
            <person name="Gyaltsen K."/>
            <person name="Hafez N."/>
            <person name="Hagos B."/>
            <person name="Hall J."/>
            <person name="Henson C."/>
            <person name="Hollinger A."/>
            <person name="Honan T."/>
            <person name="Huard M.D."/>
            <person name="Hughes L."/>
            <person name="Hurhula B."/>
            <person name="Husby M.E."/>
            <person name="Kamat A."/>
            <person name="Kanga B."/>
            <person name="Kashin S."/>
            <person name="Khazanovich D."/>
            <person name="Kisner P."/>
            <person name="Lance K."/>
            <person name="Lara M."/>
            <person name="Lee W."/>
            <person name="Lennon N."/>
            <person name="Letendre F."/>
            <person name="LeVine R."/>
            <person name="Lipovsky A."/>
            <person name="Liu X."/>
            <person name="Liu J."/>
            <person name="Liu S."/>
            <person name="Lokyitsang T."/>
            <person name="Lokyitsang Y."/>
            <person name="Lubonja R."/>
            <person name="Lui A."/>
            <person name="MacDonald P."/>
            <person name="Magnisalis V."/>
            <person name="Maru K."/>
            <person name="Matthews C."/>
            <person name="McCusker W."/>
            <person name="McDonough S."/>
            <person name="Mehta T."/>
            <person name="Meldrim J."/>
            <person name="Meneus L."/>
            <person name="Mihai O."/>
            <person name="Mihalev A."/>
            <person name="Mihova T."/>
            <person name="Mittelman R."/>
            <person name="Mlenga V."/>
            <person name="Montmayeur A."/>
            <person name="Mulrain L."/>
            <person name="Navidi A."/>
            <person name="Naylor J."/>
            <person name="Negash T."/>
            <person name="Nguyen T."/>
            <person name="Nguyen N."/>
            <person name="Nicol R."/>
            <person name="Norbu C."/>
            <person name="Norbu N."/>
            <person name="Novod N."/>
            <person name="O'Neill B."/>
            <person name="Osman S."/>
            <person name="Markiewicz E."/>
            <person name="Oyono O.L."/>
            <person name="Patti C."/>
            <person name="Phunkhang P."/>
            <person name="Pierre F."/>
            <person name="Priest M."/>
            <person name="Raghuraman S."/>
            <person name="Rege F."/>
            <person name="Reyes R."/>
            <person name="Rise C."/>
            <person name="Rogov P."/>
            <person name="Ross K."/>
            <person name="Ryan E."/>
            <person name="Settipalli S."/>
            <person name="Shea T."/>
            <person name="Sherpa N."/>
            <person name="Shi L."/>
            <person name="Shih D."/>
            <person name="Sparrow T."/>
            <person name="Spaulding J."/>
            <person name="Stalker J."/>
            <person name="Stange-Thomann N."/>
            <person name="Stavropoulos S."/>
            <person name="Stone C."/>
            <person name="Strader C."/>
            <person name="Tesfaye S."/>
            <person name="Thomson T."/>
            <person name="Thoulutsang Y."/>
            <person name="Thoulutsang D."/>
            <person name="Topham K."/>
            <person name="Topping I."/>
            <person name="Tsamla T."/>
            <person name="Vassiliev H."/>
            <person name="Vo A."/>
            <person name="Wangchuk T."/>
            <person name="Wangdi T."/>
            <person name="Weiand M."/>
            <person name="Wilkinson J."/>
            <person name="Wilson A."/>
            <person name="Yadav S."/>
            <person name="Young G."/>
            <person name="Yu Q."/>
            <person name="Zembek L."/>
            <person name="Zhong D."/>
            <person name="Zimmer A."/>
            <person name="Zwirko Z."/>
            <person name="Jaffe D.B."/>
            <person name="Alvarez P."/>
            <person name="Brockman W."/>
            <person name="Butler J."/>
            <person name="Chin C."/>
            <person name="Gnerre S."/>
            <person name="Grabherr M."/>
            <person name="Kleber M."/>
            <person name="Mauceli E."/>
            <person name="MacCallum I."/>
        </authorList>
    </citation>
    <scope>NUCLEOTIDE SEQUENCE [LARGE SCALE GENOMIC DNA]</scope>
    <source>
        <strain evidence="3">Tucson 15010-1051.87</strain>
    </source>
</reference>
<evidence type="ECO:0000313" key="3">
    <source>
        <dbReference type="Proteomes" id="UP000008792"/>
    </source>
</evidence>
<accession>B4LD38</accession>
<gene>
    <name evidence="2" type="primary">Dvir\GJ11856</name>
    <name evidence="2" type="ORF">Dvir_GJ11856</name>
</gene>
<dbReference type="OrthoDB" id="3737830at2759"/>
<organism evidence="2 3">
    <name type="scientific">Drosophila virilis</name>
    <name type="common">Fruit fly</name>
    <dbReference type="NCBI Taxonomy" id="7244"/>
    <lineage>
        <taxon>Eukaryota</taxon>
        <taxon>Metazoa</taxon>
        <taxon>Ecdysozoa</taxon>
        <taxon>Arthropoda</taxon>
        <taxon>Hexapoda</taxon>
        <taxon>Insecta</taxon>
        <taxon>Pterygota</taxon>
        <taxon>Neoptera</taxon>
        <taxon>Endopterygota</taxon>
        <taxon>Diptera</taxon>
        <taxon>Brachycera</taxon>
        <taxon>Muscomorpha</taxon>
        <taxon>Ephydroidea</taxon>
        <taxon>Drosophilidae</taxon>
        <taxon>Drosophila</taxon>
    </lineage>
</organism>
<evidence type="ECO:0008006" key="4">
    <source>
        <dbReference type="Google" id="ProtNLM"/>
    </source>
</evidence>
<dbReference type="EMBL" id="CH940647">
    <property type="protein sequence ID" value="EDW69919.1"/>
    <property type="molecule type" value="Genomic_DNA"/>
</dbReference>
<feature type="chain" id="PRO_5009948435" description="Protein Diedel" evidence="1">
    <location>
        <begin position="19"/>
        <end position="131"/>
    </location>
</feature>
<keyword evidence="1" id="KW-0732">Signal</keyword>
<dbReference type="Pfam" id="PF13164">
    <property type="entry name" value="Diedel"/>
    <property type="match status" value="1"/>
</dbReference>
<dbReference type="Gene3D" id="3.30.70.2800">
    <property type="match status" value="1"/>
</dbReference>
<dbReference type="FunCoup" id="B4LD38">
    <property type="interactions" value="38"/>
</dbReference>
<keyword evidence="3" id="KW-1185">Reference proteome</keyword>
<dbReference type="InParanoid" id="B4LD38"/>
<feature type="signal peptide" evidence="1">
    <location>
        <begin position="1"/>
        <end position="18"/>
    </location>
</feature>
<dbReference type="PhylomeDB" id="B4LD38"/>
<dbReference type="InterPro" id="IPR025061">
    <property type="entry name" value="Diedel"/>
</dbReference>